<evidence type="ECO:0000313" key="4">
    <source>
        <dbReference type="Proteomes" id="UP000216033"/>
    </source>
</evidence>
<gene>
    <name evidence="3" type="ORF">B9K05_12585</name>
</gene>
<keyword evidence="1" id="KW-0732">Signal</keyword>
<sequence length="272" mass="29507">MRLRNHLMASAVLLSLAGCASHSADTTSHMTGTTFRDTSALTVFIADILANSLTPGQTTLRLLPYEGEDPYKAEILLTDTLRERGFALSPDGMVYPGAHVVRYAVSPVGQNLLLELDVDDANATCLYGHAEDGTLLRVGSCTLRSGASIHLRIPAALSTQQTIHPQPIPTTHVDTAVSVGAQMSSHVEHWTLIEGQPIRDQMIAWADRAGWKIDWPHDLNWTVPAMTTFSGDYTSVMSDIIRTLADEGKSIRGDFHRPNHFLVISSPGGAGR</sequence>
<evidence type="ECO:0000313" key="3">
    <source>
        <dbReference type="EMBL" id="PAL20846.1"/>
    </source>
</evidence>
<dbReference type="RefSeq" id="WP_095351922.1">
    <property type="nucleotide sequence ID" value="NZ_JABUNT010000017.1"/>
</dbReference>
<reference evidence="3 4" key="1">
    <citation type="submission" date="2017-04" db="EMBL/GenBank/DDBJ databases">
        <title>Kefir bacterial isolates.</title>
        <authorList>
            <person name="Kim Y."/>
            <person name="Blasche S."/>
            <person name="Patil K.R."/>
        </authorList>
    </citation>
    <scope>NUCLEOTIDE SEQUENCE [LARGE SCALE GENOMIC DNA]</scope>
    <source>
        <strain evidence="3 4">KR-2</strain>
    </source>
</reference>
<dbReference type="AlphaFoldDB" id="A0A270B9J0"/>
<organism evidence="3 4">
    <name type="scientific">Acetobacter syzygii</name>
    <dbReference type="NCBI Taxonomy" id="146476"/>
    <lineage>
        <taxon>Bacteria</taxon>
        <taxon>Pseudomonadati</taxon>
        <taxon>Pseudomonadota</taxon>
        <taxon>Alphaproteobacteria</taxon>
        <taxon>Acetobacterales</taxon>
        <taxon>Acetobacteraceae</taxon>
        <taxon>Acetobacter</taxon>
    </lineage>
</organism>
<feature type="signal peptide" evidence="1">
    <location>
        <begin position="1"/>
        <end position="24"/>
    </location>
</feature>
<evidence type="ECO:0000259" key="2">
    <source>
        <dbReference type="Pfam" id="PF10671"/>
    </source>
</evidence>
<feature type="domain" description="Toxin co-regulated pilus biosynthesis protein Q C-terminal" evidence="2">
    <location>
        <begin position="189"/>
        <end position="265"/>
    </location>
</feature>
<name>A0A270B9J0_9PROT</name>
<dbReference type="PROSITE" id="PS51257">
    <property type="entry name" value="PROKAR_LIPOPROTEIN"/>
    <property type="match status" value="1"/>
</dbReference>
<keyword evidence="4" id="KW-1185">Reference proteome</keyword>
<evidence type="ECO:0000256" key="1">
    <source>
        <dbReference type="SAM" id="SignalP"/>
    </source>
</evidence>
<protein>
    <recommendedName>
        <fullName evidence="2">Toxin co-regulated pilus biosynthesis protein Q C-terminal domain-containing protein</fullName>
    </recommendedName>
</protein>
<accession>A0A270B9J0</accession>
<comment type="caution">
    <text evidence="3">The sequence shown here is derived from an EMBL/GenBank/DDBJ whole genome shotgun (WGS) entry which is preliminary data.</text>
</comment>
<dbReference type="Pfam" id="PF10671">
    <property type="entry name" value="TcpQ"/>
    <property type="match status" value="1"/>
</dbReference>
<proteinExistence type="predicted"/>
<dbReference type="EMBL" id="NDFP01000018">
    <property type="protein sequence ID" value="PAL20846.1"/>
    <property type="molecule type" value="Genomic_DNA"/>
</dbReference>
<dbReference type="InterPro" id="IPR018927">
    <property type="entry name" value="Pilus_synth_Q_C"/>
</dbReference>
<dbReference type="Proteomes" id="UP000216033">
    <property type="component" value="Unassembled WGS sequence"/>
</dbReference>
<dbReference type="OrthoDB" id="7865918at2"/>
<feature type="chain" id="PRO_5012108513" description="Toxin co-regulated pilus biosynthesis protein Q C-terminal domain-containing protein" evidence="1">
    <location>
        <begin position="25"/>
        <end position="272"/>
    </location>
</feature>